<protein>
    <submittedName>
        <fullName evidence="1">Uncharacterized protein</fullName>
    </submittedName>
</protein>
<proteinExistence type="predicted"/>
<dbReference type="Proteomes" id="UP000620124">
    <property type="component" value="Unassembled WGS sequence"/>
</dbReference>
<organism evidence="1 2">
    <name type="scientific">Mycena venus</name>
    <dbReference type="NCBI Taxonomy" id="2733690"/>
    <lineage>
        <taxon>Eukaryota</taxon>
        <taxon>Fungi</taxon>
        <taxon>Dikarya</taxon>
        <taxon>Basidiomycota</taxon>
        <taxon>Agaricomycotina</taxon>
        <taxon>Agaricomycetes</taxon>
        <taxon>Agaricomycetidae</taxon>
        <taxon>Agaricales</taxon>
        <taxon>Marasmiineae</taxon>
        <taxon>Mycenaceae</taxon>
        <taxon>Mycena</taxon>
    </lineage>
</organism>
<gene>
    <name evidence="1" type="ORF">MVEN_00447400</name>
</gene>
<dbReference type="EMBL" id="JACAZI010000003">
    <property type="protein sequence ID" value="KAF7365736.1"/>
    <property type="molecule type" value="Genomic_DNA"/>
</dbReference>
<dbReference type="OrthoDB" id="3343770at2759"/>
<sequence>MLDSERVYVDLLFCASKKYASWDLEVVVKVGDWGRITKGKRGLAFWRKNGTFLREGNIFLDGKAENYNIPTPVEYGNDSEGETWVTSKNAKQIDFSASAGTGYRLALSAHWRCGAVLAMENAMITLIEHPGLLKPLLRNPIMRGVVIVSEVHSCSSYARLLTTDGGGTVALGLRVETPGVVSTDANARWVRNTTSGNFKSHVNKSGNRSFYPLYRLVAHSEDEISTGIGG</sequence>
<accession>A0A8H6YWS0</accession>
<evidence type="ECO:0000313" key="2">
    <source>
        <dbReference type="Proteomes" id="UP000620124"/>
    </source>
</evidence>
<keyword evidence="2" id="KW-1185">Reference proteome</keyword>
<evidence type="ECO:0000313" key="1">
    <source>
        <dbReference type="EMBL" id="KAF7365736.1"/>
    </source>
</evidence>
<reference evidence="1" key="1">
    <citation type="submission" date="2020-05" db="EMBL/GenBank/DDBJ databases">
        <title>Mycena genomes resolve the evolution of fungal bioluminescence.</title>
        <authorList>
            <person name="Tsai I.J."/>
        </authorList>
    </citation>
    <scope>NUCLEOTIDE SEQUENCE</scope>
    <source>
        <strain evidence="1">CCC161011</strain>
    </source>
</reference>
<comment type="caution">
    <text evidence="1">The sequence shown here is derived from an EMBL/GenBank/DDBJ whole genome shotgun (WGS) entry which is preliminary data.</text>
</comment>
<name>A0A8H6YWS0_9AGAR</name>
<dbReference type="AlphaFoldDB" id="A0A8H6YWS0"/>